<name>A0A9Q0MPT6_9DIPT</name>
<dbReference type="Proteomes" id="UP001151699">
    <property type="component" value="Chromosome C"/>
</dbReference>
<dbReference type="AlphaFoldDB" id="A0A9Q0MPT6"/>
<protein>
    <submittedName>
        <fullName evidence="1">Uncharacterized protein</fullName>
    </submittedName>
</protein>
<gene>
    <name evidence="1" type="ORF">Bhyg_14242</name>
</gene>
<comment type="caution">
    <text evidence="1">The sequence shown here is derived from an EMBL/GenBank/DDBJ whole genome shotgun (WGS) entry which is preliminary data.</text>
</comment>
<sequence length="139" mass="15958">MNKNDERKINRQLRRQAVQFVKESLSNRKVIELTSIVKRPTSIATLERTDPVINWNFVKNGVSSSTSIFDDDNDSNSDIESSEECVEFDFRGELEEWVVNCGVPANCVDSLLRILRKKEPTLPKSCKTLKVKHFSKDIL</sequence>
<proteinExistence type="predicted"/>
<accession>A0A9Q0MPT6</accession>
<reference evidence="1" key="1">
    <citation type="submission" date="2022-07" db="EMBL/GenBank/DDBJ databases">
        <authorList>
            <person name="Trinca V."/>
            <person name="Uliana J.V.C."/>
            <person name="Torres T.T."/>
            <person name="Ward R.J."/>
            <person name="Monesi N."/>
        </authorList>
    </citation>
    <scope>NUCLEOTIDE SEQUENCE</scope>
    <source>
        <strain evidence="1">HSMRA1968</strain>
        <tissue evidence="1">Whole embryos</tissue>
    </source>
</reference>
<evidence type="ECO:0000313" key="2">
    <source>
        <dbReference type="Proteomes" id="UP001151699"/>
    </source>
</evidence>
<keyword evidence="2" id="KW-1185">Reference proteome</keyword>
<dbReference type="EMBL" id="WJQU01000004">
    <property type="protein sequence ID" value="KAJ6635656.1"/>
    <property type="molecule type" value="Genomic_DNA"/>
</dbReference>
<organism evidence="1 2">
    <name type="scientific">Pseudolycoriella hygida</name>
    <dbReference type="NCBI Taxonomy" id="35572"/>
    <lineage>
        <taxon>Eukaryota</taxon>
        <taxon>Metazoa</taxon>
        <taxon>Ecdysozoa</taxon>
        <taxon>Arthropoda</taxon>
        <taxon>Hexapoda</taxon>
        <taxon>Insecta</taxon>
        <taxon>Pterygota</taxon>
        <taxon>Neoptera</taxon>
        <taxon>Endopterygota</taxon>
        <taxon>Diptera</taxon>
        <taxon>Nematocera</taxon>
        <taxon>Sciaroidea</taxon>
        <taxon>Sciaridae</taxon>
        <taxon>Pseudolycoriella</taxon>
    </lineage>
</organism>
<evidence type="ECO:0000313" key="1">
    <source>
        <dbReference type="EMBL" id="KAJ6635656.1"/>
    </source>
</evidence>